<dbReference type="EMBL" id="MDJD01000028">
    <property type="protein sequence ID" value="OEK08911.1"/>
    <property type="molecule type" value="Genomic_DNA"/>
</dbReference>
<keyword evidence="2" id="KW-1185">Reference proteome</keyword>
<proteinExistence type="predicted"/>
<dbReference type="InterPro" id="IPR029063">
    <property type="entry name" value="SAM-dependent_MTases_sf"/>
</dbReference>
<dbReference type="STRING" id="1849968.A8C32_00760"/>
<name>A0A1E5TC17_9FLAO</name>
<accession>A0A1E5TC17</accession>
<evidence type="ECO:0008006" key="3">
    <source>
        <dbReference type="Google" id="ProtNLM"/>
    </source>
</evidence>
<organism evidence="1 2">
    <name type="scientific">Flavivirga aquatica</name>
    <dbReference type="NCBI Taxonomy" id="1849968"/>
    <lineage>
        <taxon>Bacteria</taxon>
        <taxon>Pseudomonadati</taxon>
        <taxon>Bacteroidota</taxon>
        <taxon>Flavobacteriia</taxon>
        <taxon>Flavobacteriales</taxon>
        <taxon>Flavobacteriaceae</taxon>
        <taxon>Flavivirga</taxon>
    </lineage>
</organism>
<evidence type="ECO:0000313" key="2">
    <source>
        <dbReference type="Proteomes" id="UP000095713"/>
    </source>
</evidence>
<dbReference type="RefSeq" id="WP_069829592.1">
    <property type="nucleotide sequence ID" value="NZ_MDJD01000028.1"/>
</dbReference>
<evidence type="ECO:0000313" key="1">
    <source>
        <dbReference type="EMBL" id="OEK08911.1"/>
    </source>
</evidence>
<dbReference type="OrthoDB" id="64188at2"/>
<dbReference type="Proteomes" id="UP000095713">
    <property type="component" value="Unassembled WGS sequence"/>
</dbReference>
<dbReference type="Gene3D" id="3.40.50.150">
    <property type="entry name" value="Vaccinia Virus protein VP39"/>
    <property type="match status" value="1"/>
</dbReference>
<dbReference type="AlphaFoldDB" id="A0A1E5TC17"/>
<dbReference type="SUPFAM" id="SSF53335">
    <property type="entry name" value="S-adenosyl-L-methionine-dependent methyltransferases"/>
    <property type="match status" value="1"/>
</dbReference>
<gene>
    <name evidence="1" type="ORF">A8C32_00760</name>
</gene>
<reference evidence="1 2" key="1">
    <citation type="submission" date="2016-05" db="EMBL/GenBank/DDBJ databases">
        <title>Draft Genome Sequence of Algibacter sp. Strain SK-16 Isolated from the Surface Water of Aburatsubo Inlet.</title>
        <authorList>
            <person name="Wong S.-K."/>
            <person name="Yoshizawa S."/>
            <person name="Nakajima Y."/>
            <person name="Ogura Y."/>
            <person name="Tetsuya H."/>
            <person name="Hamasaki K."/>
        </authorList>
    </citation>
    <scope>NUCLEOTIDE SEQUENCE [LARGE SCALE GENOMIC DNA]</scope>
    <source>
        <strain evidence="1 2">SK-16</strain>
    </source>
</reference>
<comment type="caution">
    <text evidence="1">The sequence shown here is derived from an EMBL/GenBank/DDBJ whole genome shotgun (WGS) entry which is preliminary data.</text>
</comment>
<sequence>MRTELKNKRKINVGSGNLAFNNDWFSCDIEILDITKKTDWYLLLGYYKVSNIFAEHVWEHLDDKDTDIANKNCYRFLKKNGRLRIAVPDGYHPSKDYIDYVKPNGTGLGADDHKILYNYSIMKEKLEKIGFKVKLLEYWDEHGVFHHEDWKDKHGKVMRSKRYDLRNADGSLSYTSLIVDAIK</sequence>
<protein>
    <recommendedName>
        <fullName evidence="3">Methyltransferase type 11 domain-containing protein</fullName>
    </recommendedName>
</protein>